<comment type="function">
    <text evidence="10">Potassium transporter.</text>
</comment>
<feature type="transmembrane region" description="Helical" evidence="10">
    <location>
        <begin position="277"/>
        <end position="296"/>
    </location>
</feature>
<dbReference type="Pfam" id="PF02705">
    <property type="entry name" value="K_trans"/>
    <property type="match status" value="1"/>
</dbReference>
<evidence type="ECO:0000256" key="7">
    <source>
        <dbReference type="ARBA" id="ARBA00022989"/>
    </source>
</evidence>
<dbReference type="NCBIfam" id="TIGR00794">
    <property type="entry name" value="kup"/>
    <property type="match status" value="1"/>
</dbReference>
<feature type="compositionally biased region" description="Basic residues" evidence="11">
    <location>
        <begin position="184"/>
        <end position="196"/>
    </location>
</feature>
<dbReference type="PANTHER" id="PTHR30540:SF83">
    <property type="entry name" value="K+ POTASSIUM TRANSPORTER"/>
    <property type="match status" value="1"/>
</dbReference>
<organism evidence="14 15">
    <name type="scientific">Symbiochloris irregularis</name>
    <dbReference type="NCBI Taxonomy" id="706552"/>
    <lineage>
        <taxon>Eukaryota</taxon>
        <taxon>Viridiplantae</taxon>
        <taxon>Chlorophyta</taxon>
        <taxon>core chlorophytes</taxon>
        <taxon>Trebouxiophyceae</taxon>
        <taxon>Trebouxiales</taxon>
        <taxon>Trebouxiaceae</taxon>
        <taxon>Symbiochloris</taxon>
    </lineage>
</organism>
<keyword evidence="5 10" id="KW-0812">Transmembrane</keyword>
<feature type="region of interest" description="Disordered" evidence="11">
    <location>
        <begin position="1"/>
        <end position="40"/>
    </location>
</feature>
<evidence type="ECO:0000256" key="8">
    <source>
        <dbReference type="ARBA" id="ARBA00023065"/>
    </source>
</evidence>
<dbReference type="AlphaFoldDB" id="A0AAW1PQK0"/>
<evidence type="ECO:0000259" key="12">
    <source>
        <dbReference type="Pfam" id="PF02705"/>
    </source>
</evidence>
<comment type="similarity">
    <text evidence="2 10">Belongs to the HAK/KUP transporter (TC 2.A.72.3) family.</text>
</comment>
<keyword evidence="7 10" id="KW-1133">Transmembrane helix</keyword>
<feature type="region of interest" description="Disordered" evidence="11">
    <location>
        <begin position="772"/>
        <end position="794"/>
    </location>
</feature>
<dbReference type="GO" id="GO:0015079">
    <property type="term" value="F:potassium ion transmembrane transporter activity"/>
    <property type="evidence" value="ECO:0007669"/>
    <property type="project" value="UniProtKB-UniRule"/>
</dbReference>
<dbReference type="GO" id="GO:0016020">
    <property type="term" value="C:membrane"/>
    <property type="evidence" value="ECO:0007669"/>
    <property type="project" value="UniProtKB-SubCell"/>
</dbReference>
<protein>
    <recommendedName>
        <fullName evidence="10">Potassium transporter</fullName>
    </recommendedName>
</protein>
<dbReference type="PANTHER" id="PTHR30540">
    <property type="entry name" value="OSMOTIC STRESS POTASSIUM TRANSPORTER"/>
    <property type="match status" value="1"/>
</dbReference>
<evidence type="ECO:0000256" key="10">
    <source>
        <dbReference type="RuleBase" id="RU321113"/>
    </source>
</evidence>
<feature type="transmembrane region" description="Helical" evidence="10">
    <location>
        <begin position="236"/>
        <end position="257"/>
    </location>
</feature>
<name>A0AAW1PQK0_9CHLO</name>
<keyword evidence="3" id="KW-0813">Transport</keyword>
<feature type="compositionally biased region" description="Polar residues" evidence="11">
    <location>
        <begin position="1"/>
        <end position="14"/>
    </location>
</feature>
<feature type="transmembrane region" description="Helical" evidence="10">
    <location>
        <begin position="118"/>
        <end position="139"/>
    </location>
</feature>
<feature type="transmembrane region" description="Helical" evidence="10">
    <location>
        <begin position="77"/>
        <end position="98"/>
    </location>
</feature>
<evidence type="ECO:0000256" key="2">
    <source>
        <dbReference type="ARBA" id="ARBA00008440"/>
    </source>
</evidence>
<evidence type="ECO:0000256" key="1">
    <source>
        <dbReference type="ARBA" id="ARBA00004141"/>
    </source>
</evidence>
<dbReference type="InterPro" id="IPR053951">
    <property type="entry name" value="K_trans_N"/>
</dbReference>
<feature type="transmembrane region" description="Helical" evidence="10">
    <location>
        <begin position="563"/>
        <end position="582"/>
    </location>
</feature>
<sequence length="946" mass="104765">MRRSSAPGSYTTTVEEVPFITDQEPSAHNPSKGPGWRNSPTPAAMFTSKRLGDTVSRWERDADIQQEDHSRLRGSKLLASLVLAYNSIGIIYGDLGTSPLYVFSSIFDNTPPDDPEDYVRVCSLILWTITALVAVKYALIVIRNDDNGQGGEMALFSLLKRQGQLNKPGVVDVNQRISQYSLGGRKRSNVSSHLRRTAAGQGAAPPSDSISRGVSNAPVGVPASSWRQRLVENRHFQIVIQVAVMIGFGMLVGDGILTPSITVISAAEGINVRWPDVSNNIIIGITIAILVVLFMIQRFGTRFIGYSFSPFLMLWFLANVMMAIYNIAKYEPSVFRALGPNYWFDYFRLRKGRAWNQLGGVFLCVTGAEALFADLGHFSRRAIHLSNFLVVYPSIMITYLGQTAYLLHNPDQVANTFWAAIPPGCFYPVFVIATLASIIASQALISAVFQVAKQALNHGFLPRLAVYHTNRKHMGQVYIPVFNYILMVLCVVVVIGFQTSSAMTHAYGLSIVCDMILTTHFTALVLLCVKQKPLWVIIPFYVFYVVLEGMFLSSLTLKIPKGGWFSLVVAAVTFTVMYLWVWGNRRREAYFRARTGKPLNQYITVQDPHARDKAGRHVNQLMLADSKQLLSRHAGVALYYSSTIHGVPPVLHKLTPKYPTLHTVNIFVTNRQIPVPNVGLKERFLVRQLGLPGFYHMVARYGYMDILQQGPDFVHLGVQNILMLLYRAMFDVLAQNTLLADHLGLSKLLPTSAGALADGSALPVVQSIPEHEVHAPPAPPASMFSGPRGNQDEERGIEMVSNSLAAAAEAGGFSSQTFHPLNDPGSSQANVDARARMQLEKVVEELESQPMNKEVPPEHMTAYKYIRALAQEITSITQANAAHETVYMLGRGHARLSQDKGILRAIRRYALELPFQLMVTNLQADADRAFGIPADDVIEIGLLYEV</sequence>
<evidence type="ECO:0000313" key="14">
    <source>
        <dbReference type="EMBL" id="KAK9810742.1"/>
    </source>
</evidence>
<feature type="domain" description="K+ potassium transporter integral membrane" evidence="12">
    <location>
        <begin position="84"/>
        <end position="592"/>
    </location>
</feature>
<feature type="domain" description="K+ potassium transporter C-terminal" evidence="13">
    <location>
        <begin position="635"/>
        <end position="711"/>
    </location>
</feature>
<dbReference type="EMBL" id="JALJOQ010000014">
    <property type="protein sequence ID" value="KAK9810742.1"/>
    <property type="molecule type" value="Genomic_DNA"/>
</dbReference>
<reference evidence="14 15" key="1">
    <citation type="journal article" date="2024" name="Nat. Commun.">
        <title>Phylogenomics reveals the evolutionary origins of lichenization in chlorophyte algae.</title>
        <authorList>
            <person name="Puginier C."/>
            <person name="Libourel C."/>
            <person name="Otte J."/>
            <person name="Skaloud P."/>
            <person name="Haon M."/>
            <person name="Grisel S."/>
            <person name="Petersen M."/>
            <person name="Berrin J.G."/>
            <person name="Delaux P.M."/>
            <person name="Dal Grande F."/>
            <person name="Keller J."/>
        </authorList>
    </citation>
    <scope>NUCLEOTIDE SEQUENCE [LARGE SCALE GENOMIC DNA]</scope>
    <source>
        <strain evidence="14 15">SAG 2036</strain>
    </source>
</reference>
<keyword evidence="4 10" id="KW-0633">Potassium transport</keyword>
<gene>
    <name evidence="14" type="ORF">WJX73_004336</name>
</gene>
<feature type="region of interest" description="Disordered" evidence="11">
    <location>
        <begin position="184"/>
        <end position="213"/>
    </location>
</feature>
<evidence type="ECO:0000256" key="6">
    <source>
        <dbReference type="ARBA" id="ARBA00022958"/>
    </source>
</evidence>
<accession>A0AAW1PQK0</accession>
<evidence type="ECO:0000256" key="11">
    <source>
        <dbReference type="SAM" id="MobiDB-lite"/>
    </source>
</evidence>
<evidence type="ECO:0000256" key="4">
    <source>
        <dbReference type="ARBA" id="ARBA00022538"/>
    </source>
</evidence>
<feature type="transmembrane region" description="Helical" evidence="10">
    <location>
        <begin position="303"/>
        <end position="328"/>
    </location>
</feature>
<feature type="transmembrane region" description="Helical" evidence="10">
    <location>
        <begin position="354"/>
        <end position="373"/>
    </location>
</feature>
<dbReference type="Pfam" id="PF22776">
    <property type="entry name" value="K_trans_C"/>
    <property type="match status" value="1"/>
</dbReference>
<feature type="transmembrane region" description="Helical" evidence="10">
    <location>
        <begin position="506"/>
        <end position="527"/>
    </location>
</feature>
<keyword evidence="15" id="KW-1185">Reference proteome</keyword>
<feature type="transmembrane region" description="Helical" evidence="10">
    <location>
        <begin position="481"/>
        <end position="500"/>
    </location>
</feature>
<dbReference type="InterPro" id="IPR053952">
    <property type="entry name" value="K_trans_C"/>
</dbReference>
<proteinExistence type="inferred from homology"/>
<comment type="caution">
    <text evidence="14">The sequence shown here is derived from an EMBL/GenBank/DDBJ whole genome shotgun (WGS) entry which is preliminary data.</text>
</comment>
<keyword evidence="8 10" id="KW-0406">Ion transport</keyword>
<evidence type="ECO:0000256" key="5">
    <source>
        <dbReference type="ARBA" id="ARBA00022692"/>
    </source>
</evidence>
<evidence type="ECO:0000259" key="13">
    <source>
        <dbReference type="Pfam" id="PF22776"/>
    </source>
</evidence>
<keyword evidence="9 10" id="KW-0472">Membrane</keyword>
<comment type="subcellular location">
    <subcellularLocation>
        <location evidence="1 10">Membrane</location>
        <topology evidence="1 10">Multi-pass membrane protein</topology>
    </subcellularLocation>
</comment>
<evidence type="ECO:0000256" key="9">
    <source>
        <dbReference type="ARBA" id="ARBA00023136"/>
    </source>
</evidence>
<feature type="transmembrane region" description="Helical" evidence="10">
    <location>
        <begin position="534"/>
        <end position="557"/>
    </location>
</feature>
<keyword evidence="6 10" id="KW-0630">Potassium</keyword>
<evidence type="ECO:0000313" key="15">
    <source>
        <dbReference type="Proteomes" id="UP001465755"/>
    </source>
</evidence>
<feature type="transmembrane region" description="Helical" evidence="10">
    <location>
        <begin position="385"/>
        <end position="407"/>
    </location>
</feature>
<evidence type="ECO:0000256" key="3">
    <source>
        <dbReference type="ARBA" id="ARBA00022448"/>
    </source>
</evidence>
<dbReference type="InterPro" id="IPR003855">
    <property type="entry name" value="K+_transporter"/>
</dbReference>
<dbReference type="Proteomes" id="UP001465755">
    <property type="component" value="Unassembled WGS sequence"/>
</dbReference>
<feature type="transmembrane region" description="Helical" evidence="10">
    <location>
        <begin position="427"/>
        <end position="449"/>
    </location>
</feature>